<accession>A0A6J1TMV6</accession>
<dbReference type="FunFam" id="3.90.550.10:FF:000066">
    <property type="entry name" value="Translation initiation factor eIF-2B subunit epsilon"/>
    <property type="match status" value="1"/>
</dbReference>
<keyword evidence="5" id="KW-0648">Protein biosynthesis</keyword>
<dbReference type="CDD" id="cd11558">
    <property type="entry name" value="W2_eIF2B_epsilon"/>
    <property type="match status" value="1"/>
</dbReference>
<dbReference type="Pfam" id="PF00483">
    <property type="entry name" value="NTP_transferase"/>
    <property type="match status" value="1"/>
</dbReference>
<reference evidence="11" key="1">
    <citation type="submission" date="2025-08" db="UniProtKB">
        <authorList>
            <consortium name="RefSeq"/>
        </authorList>
    </citation>
    <scope>IDENTIFICATION</scope>
    <source>
        <tissue evidence="11">Whole organism</tissue>
    </source>
</reference>
<gene>
    <name evidence="11" type="primary">LOC113218456</name>
</gene>
<evidence type="ECO:0000256" key="8">
    <source>
        <dbReference type="ARBA" id="ARBA00046432"/>
    </source>
</evidence>
<dbReference type="GO" id="GO:0005851">
    <property type="term" value="C:eukaryotic translation initiation factor 2B complex"/>
    <property type="evidence" value="ECO:0007669"/>
    <property type="project" value="TreeGrafter"/>
</dbReference>
<dbReference type="SUPFAM" id="SSF51161">
    <property type="entry name" value="Trimeric LpxA-like enzymes"/>
    <property type="match status" value="1"/>
</dbReference>
<dbReference type="Pfam" id="PF25084">
    <property type="entry name" value="LbH_EIF2B"/>
    <property type="match status" value="1"/>
</dbReference>
<evidence type="ECO:0000256" key="1">
    <source>
        <dbReference type="ARBA" id="ARBA00004514"/>
    </source>
</evidence>
<evidence type="ECO:0000256" key="5">
    <source>
        <dbReference type="ARBA" id="ARBA00022917"/>
    </source>
</evidence>
<dbReference type="RefSeq" id="XP_026294608.1">
    <property type="nucleotide sequence ID" value="XM_026438823.2"/>
</dbReference>
<dbReference type="KEGG" id="foc:113218456"/>
<keyword evidence="4 11" id="KW-0396">Initiation factor</keyword>
<dbReference type="PROSITE" id="PS51363">
    <property type="entry name" value="W2"/>
    <property type="match status" value="1"/>
</dbReference>
<dbReference type="CTD" id="31156"/>
<evidence type="ECO:0000256" key="2">
    <source>
        <dbReference type="ARBA" id="ARBA00007878"/>
    </source>
</evidence>
<comment type="subcellular location">
    <subcellularLocation>
        <location evidence="1">Cytoplasm</location>
        <location evidence="1">Cytosol</location>
    </subcellularLocation>
</comment>
<dbReference type="GO" id="GO:0031369">
    <property type="term" value="F:translation initiation factor binding"/>
    <property type="evidence" value="ECO:0007669"/>
    <property type="project" value="InterPro"/>
</dbReference>
<dbReference type="GeneID" id="113218456"/>
<dbReference type="InterPro" id="IPR051956">
    <property type="entry name" value="eIF2B_epsilon"/>
</dbReference>
<sequence>MSRGKSNKDLESLKTEDVVQAVVVADNFSDAFVPMTNDVPSCLLPLVNTCLLDHTLEWLSNAGVQEVFLFCTRQVEKVREHVKNSKWSSEASPLLLNVIVSETCLTLGDAMRDLDAKALIRGDFILVMGDTVANVNLSPILEKHRRLQKTDKGLAMTVVYKYAGPSHPGRAPQDDILVAVDKKTSKILFHQKRVSSPDQKKVHIPMEIIMDLPSIDIYNDLVDTHVSVCSASVLPLFSDNFDFQTCEDFIKGLLMNEEILASSLAAYFLSDSEYAASVNSWPMYRNVTQNMIHRWTYPLVPDMLISDNEKPYQYLKGNVYKQHPVTLSRSSIIQDDCVIGGGSKVGEGSSITRSVVGRNCQIGNGVKIEDSFVWDGCIIEDKCSIIRTVVGCNCIVRQGASLSQGCILGQGVQCPAKFECSQRLQSSPGDEDFERIGDAAYIVKLDDDESDSEDGRAPQIWNELFSNENFDDEVDADSDVSSELSDASDRTMSPVLDDTNLFYNEVVDSLKRGFEDKLHCDNLVLEINSSRYAYNVSMREVNLLVVKAILNLPESDSYLTQLWQMLTYFMPILKNYIKNPVAQIDCLQALKEVAGAESEMLSGVVKFLKVLYDQDILSEELILKWHSDLKTDPESKDLCRVAAPFIKWLEEAEEESEEESE</sequence>
<evidence type="ECO:0000256" key="4">
    <source>
        <dbReference type="ARBA" id="ARBA00022540"/>
    </source>
</evidence>
<evidence type="ECO:0000259" key="9">
    <source>
        <dbReference type="PROSITE" id="PS51363"/>
    </source>
</evidence>
<dbReference type="Proteomes" id="UP000504606">
    <property type="component" value="Unplaced"/>
</dbReference>
<dbReference type="GO" id="GO:0005085">
    <property type="term" value="F:guanyl-nucleotide exchange factor activity"/>
    <property type="evidence" value="ECO:0007669"/>
    <property type="project" value="InterPro"/>
</dbReference>
<comment type="similarity">
    <text evidence="2">Belongs to the eIF-2B gamma/epsilon subunits family.</text>
</comment>
<dbReference type="SUPFAM" id="SSF53448">
    <property type="entry name" value="Nucleotide-diphospho-sugar transferases"/>
    <property type="match status" value="1"/>
</dbReference>
<dbReference type="InterPro" id="IPR011004">
    <property type="entry name" value="Trimer_LpxA-like_sf"/>
</dbReference>
<keyword evidence="10" id="KW-1185">Reference proteome</keyword>
<evidence type="ECO:0000256" key="6">
    <source>
        <dbReference type="ARBA" id="ARBA00044144"/>
    </source>
</evidence>
<dbReference type="Gene3D" id="2.160.10.10">
    <property type="entry name" value="Hexapeptide repeat proteins"/>
    <property type="match status" value="1"/>
</dbReference>
<dbReference type="InterPro" id="IPR056764">
    <property type="entry name" value="LbH_EIF2B3/5"/>
</dbReference>
<dbReference type="Gene3D" id="1.25.40.180">
    <property type="match status" value="1"/>
</dbReference>
<dbReference type="CDD" id="cd04197">
    <property type="entry name" value="eIF-2B_epsilon_N"/>
    <property type="match status" value="1"/>
</dbReference>
<dbReference type="Gene3D" id="3.90.550.10">
    <property type="entry name" value="Spore Coat Polysaccharide Biosynthesis Protein SpsA, Chain A"/>
    <property type="match status" value="1"/>
</dbReference>
<dbReference type="PANTHER" id="PTHR45887">
    <property type="entry name" value="TRANSLATION INITIATION FACTOR EIF-2B SUBUNIT EPSILON"/>
    <property type="match status" value="1"/>
</dbReference>
<protein>
    <recommendedName>
        <fullName evidence="6">Translation initiation factor eIF2B subunit epsilon</fullName>
    </recommendedName>
    <alternativeName>
        <fullName evidence="7">eIF2B GDP-GTP exchange factor subunit epsilon</fullName>
    </alternativeName>
</protein>
<organism evidence="10 11">
    <name type="scientific">Frankliniella occidentalis</name>
    <name type="common">Western flower thrips</name>
    <name type="synonym">Euthrips occidentalis</name>
    <dbReference type="NCBI Taxonomy" id="133901"/>
    <lineage>
        <taxon>Eukaryota</taxon>
        <taxon>Metazoa</taxon>
        <taxon>Ecdysozoa</taxon>
        <taxon>Arthropoda</taxon>
        <taxon>Hexapoda</taxon>
        <taxon>Insecta</taxon>
        <taxon>Pterygota</taxon>
        <taxon>Neoptera</taxon>
        <taxon>Paraneoptera</taxon>
        <taxon>Thysanoptera</taxon>
        <taxon>Terebrantia</taxon>
        <taxon>Thripoidea</taxon>
        <taxon>Thripidae</taxon>
        <taxon>Frankliniella</taxon>
    </lineage>
</organism>
<dbReference type="AlphaFoldDB" id="A0A6J1TMV6"/>
<dbReference type="InterPro" id="IPR035543">
    <property type="entry name" value="eIF-2B_epsilon_N"/>
</dbReference>
<name>A0A6J1TMV6_FRAOC</name>
<dbReference type="GO" id="GO:0005829">
    <property type="term" value="C:cytosol"/>
    <property type="evidence" value="ECO:0007669"/>
    <property type="project" value="UniProtKB-SubCell"/>
</dbReference>
<dbReference type="InterPro" id="IPR003307">
    <property type="entry name" value="W2_domain"/>
</dbReference>
<evidence type="ECO:0000256" key="7">
    <source>
        <dbReference type="ARBA" id="ARBA00044345"/>
    </source>
</evidence>
<dbReference type="OrthoDB" id="424572at2759"/>
<dbReference type="SUPFAM" id="SSF48371">
    <property type="entry name" value="ARM repeat"/>
    <property type="match status" value="1"/>
</dbReference>
<evidence type="ECO:0000256" key="3">
    <source>
        <dbReference type="ARBA" id="ARBA00022490"/>
    </source>
</evidence>
<dbReference type="PANTHER" id="PTHR45887:SF1">
    <property type="entry name" value="TRANSLATION INITIATION FACTOR EIF-2B SUBUNIT EPSILON"/>
    <property type="match status" value="1"/>
</dbReference>
<proteinExistence type="inferred from homology"/>
<comment type="subunit">
    <text evidence="8">Component of the translation initiation factor 2B (eIF2B) complex which is a heterodecamer of two sets of five different subunits: alpha, beta, gamma, delta and epsilon. Subunits alpha, beta and delta comprise a regulatory subcomplex and subunits epsilon and gamma comprise a catalytic subcomplex. Within the complex, the hexameric regulatory complex resides at the center, with the two heterodimeric catalytic subcomplexes bound on opposite sides.</text>
</comment>
<dbReference type="InterPro" id="IPR044123">
    <property type="entry name" value="W2_eIF2B_epsilon"/>
</dbReference>
<feature type="domain" description="W2" evidence="9">
    <location>
        <begin position="496"/>
        <end position="659"/>
    </location>
</feature>
<dbReference type="GO" id="GO:0003743">
    <property type="term" value="F:translation initiation factor activity"/>
    <property type="evidence" value="ECO:0007669"/>
    <property type="project" value="UniProtKB-KW"/>
</dbReference>
<dbReference type="InterPro" id="IPR005835">
    <property type="entry name" value="NTP_transferase_dom"/>
</dbReference>
<dbReference type="InterPro" id="IPR016024">
    <property type="entry name" value="ARM-type_fold"/>
</dbReference>
<evidence type="ECO:0000313" key="10">
    <source>
        <dbReference type="Proteomes" id="UP000504606"/>
    </source>
</evidence>
<keyword evidence="3" id="KW-0963">Cytoplasm</keyword>
<dbReference type="Pfam" id="PF02020">
    <property type="entry name" value="W2"/>
    <property type="match status" value="1"/>
</dbReference>
<dbReference type="InterPro" id="IPR029044">
    <property type="entry name" value="Nucleotide-diphossugar_trans"/>
</dbReference>
<dbReference type="SMART" id="SM00515">
    <property type="entry name" value="eIF5C"/>
    <property type="match status" value="1"/>
</dbReference>
<evidence type="ECO:0000313" key="11">
    <source>
        <dbReference type="RefSeq" id="XP_026294608.1"/>
    </source>
</evidence>
<dbReference type="FunFam" id="1.25.40.180:FF:000022">
    <property type="entry name" value="Translation initiation factor eIF-2B epsilon subunit"/>
    <property type="match status" value="1"/>
</dbReference>